<evidence type="ECO:0000313" key="3">
    <source>
        <dbReference type="Proteomes" id="UP001140949"/>
    </source>
</evidence>
<proteinExistence type="predicted"/>
<accession>A0AAX6E0J7</accession>
<reference evidence="2" key="1">
    <citation type="journal article" date="2023" name="GigaByte">
        <title>Genome assembly of the bearded iris, Iris pallida Lam.</title>
        <authorList>
            <person name="Bruccoleri R.E."/>
            <person name="Oakeley E.J."/>
            <person name="Faust A.M.E."/>
            <person name="Altorfer M."/>
            <person name="Dessus-Babus S."/>
            <person name="Burckhardt D."/>
            <person name="Oertli M."/>
            <person name="Naumann U."/>
            <person name="Petersen F."/>
            <person name="Wong J."/>
        </authorList>
    </citation>
    <scope>NUCLEOTIDE SEQUENCE</scope>
    <source>
        <strain evidence="2">GSM-AAB239-AS_SAM_17_03QT</strain>
    </source>
</reference>
<evidence type="ECO:0000256" key="1">
    <source>
        <dbReference type="SAM" id="MobiDB-lite"/>
    </source>
</evidence>
<keyword evidence="3" id="KW-1185">Reference proteome</keyword>
<name>A0AAX6E0J7_IRIPA</name>
<sequence length="232" mass="25412">MCVCARACPLARVRHRRQTKPDLRRTHRWPGATIAVFPSPSSAEHRPRHRASTRSKAVGRIVEPRRAARVDPSRSRSPSIVLSASLPASASVNSGSAARASSTVAPAWGLRQQADDKRRAPPFSPWVSADQWQAARPARSPFASNVVHVPGNRAVVSPLQLLNRAGVRSPRRATTDAPLRLIGPVAAQSTPPSRVRQDRPALRAVHHLPRLAVDSLNFGRYGCTCRHKHKNR</sequence>
<feature type="region of interest" description="Disordered" evidence="1">
    <location>
        <begin position="37"/>
        <end position="58"/>
    </location>
</feature>
<protein>
    <submittedName>
        <fullName evidence="2">Uncharacterized protein</fullName>
    </submittedName>
</protein>
<dbReference type="EMBL" id="JANAVB010040819">
    <property type="protein sequence ID" value="KAJ6797445.1"/>
    <property type="molecule type" value="Genomic_DNA"/>
</dbReference>
<dbReference type="Proteomes" id="UP001140949">
    <property type="component" value="Unassembled WGS sequence"/>
</dbReference>
<comment type="caution">
    <text evidence="2">The sequence shown here is derived from an EMBL/GenBank/DDBJ whole genome shotgun (WGS) entry which is preliminary data.</text>
</comment>
<organism evidence="2 3">
    <name type="scientific">Iris pallida</name>
    <name type="common">Sweet iris</name>
    <dbReference type="NCBI Taxonomy" id="29817"/>
    <lineage>
        <taxon>Eukaryota</taxon>
        <taxon>Viridiplantae</taxon>
        <taxon>Streptophyta</taxon>
        <taxon>Embryophyta</taxon>
        <taxon>Tracheophyta</taxon>
        <taxon>Spermatophyta</taxon>
        <taxon>Magnoliopsida</taxon>
        <taxon>Liliopsida</taxon>
        <taxon>Asparagales</taxon>
        <taxon>Iridaceae</taxon>
        <taxon>Iridoideae</taxon>
        <taxon>Irideae</taxon>
        <taxon>Iris</taxon>
    </lineage>
</organism>
<gene>
    <name evidence="2" type="ORF">M6B38_217265</name>
</gene>
<evidence type="ECO:0000313" key="2">
    <source>
        <dbReference type="EMBL" id="KAJ6797445.1"/>
    </source>
</evidence>
<reference evidence="2" key="2">
    <citation type="submission" date="2023-04" db="EMBL/GenBank/DDBJ databases">
        <authorList>
            <person name="Bruccoleri R.E."/>
            <person name="Oakeley E.J."/>
            <person name="Faust A.-M."/>
            <person name="Dessus-Babus S."/>
            <person name="Altorfer M."/>
            <person name="Burckhardt D."/>
            <person name="Oertli M."/>
            <person name="Naumann U."/>
            <person name="Petersen F."/>
            <person name="Wong J."/>
        </authorList>
    </citation>
    <scope>NUCLEOTIDE SEQUENCE</scope>
    <source>
        <strain evidence="2">GSM-AAB239-AS_SAM_17_03QT</strain>
        <tissue evidence="2">Leaf</tissue>
    </source>
</reference>
<dbReference type="AlphaFoldDB" id="A0AAX6E0J7"/>